<reference evidence="1 2" key="1">
    <citation type="journal article" date="2014" name="Am. J. Bot.">
        <title>Genome assembly and annotation for red clover (Trifolium pratense; Fabaceae).</title>
        <authorList>
            <person name="Istvanek J."/>
            <person name="Jaros M."/>
            <person name="Krenek A."/>
            <person name="Repkova J."/>
        </authorList>
    </citation>
    <scope>NUCLEOTIDE SEQUENCE [LARGE SCALE GENOMIC DNA]</scope>
    <source>
        <strain evidence="2">cv. Tatra</strain>
        <tissue evidence="1">Young leaves</tissue>
    </source>
</reference>
<dbReference type="SUPFAM" id="SSF56672">
    <property type="entry name" value="DNA/RNA polymerases"/>
    <property type="match status" value="1"/>
</dbReference>
<organism evidence="1 2">
    <name type="scientific">Trifolium pratense</name>
    <name type="common">Red clover</name>
    <dbReference type="NCBI Taxonomy" id="57577"/>
    <lineage>
        <taxon>Eukaryota</taxon>
        <taxon>Viridiplantae</taxon>
        <taxon>Streptophyta</taxon>
        <taxon>Embryophyta</taxon>
        <taxon>Tracheophyta</taxon>
        <taxon>Spermatophyta</taxon>
        <taxon>Magnoliopsida</taxon>
        <taxon>eudicotyledons</taxon>
        <taxon>Gunneridae</taxon>
        <taxon>Pentapetalae</taxon>
        <taxon>rosids</taxon>
        <taxon>fabids</taxon>
        <taxon>Fabales</taxon>
        <taxon>Fabaceae</taxon>
        <taxon>Papilionoideae</taxon>
        <taxon>50 kb inversion clade</taxon>
        <taxon>NPAAA clade</taxon>
        <taxon>Hologalegina</taxon>
        <taxon>IRL clade</taxon>
        <taxon>Trifolieae</taxon>
        <taxon>Trifolium</taxon>
    </lineage>
</organism>
<reference evidence="1 2" key="2">
    <citation type="journal article" date="2017" name="Front. Plant Sci.">
        <title>Gene Classification and Mining of Molecular Markers Useful in Red Clover (Trifolium pratense) Breeding.</title>
        <authorList>
            <person name="Istvanek J."/>
            <person name="Dluhosova J."/>
            <person name="Dluhos P."/>
            <person name="Patkova L."/>
            <person name="Nedelnik J."/>
            <person name="Repkova J."/>
        </authorList>
    </citation>
    <scope>NUCLEOTIDE SEQUENCE [LARGE SCALE GENOMIC DNA]</scope>
    <source>
        <strain evidence="2">cv. Tatra</strain>
        <tissue evidence="1">Young leaves</tissue>
    </source>
</reference>
<proteinExistence type="predicted"/>
<name>A0A2K3MD83_TRIPR</name>
<dbReference type="EMBL" id="ASHM01057504">
    <property type="protein sequence ID" value="PNX88719.1"/>
    <property type="molecule type" value="Genomic_DNA"/>
</dbReference>
<dbReference type="InterPro" id="IPR032567">
    <property type="entry name" value="RTL1-rel"/>
</dbReference>
<dbReference type="Gene3D" id="3.10.10.10">
    <property type="entry name" value="HIV Type 1 Reverse Transcriptase, subunit A, domain 1"/>
    <property type="match status" value="1"/>
</dbReference>
<sequence>MSVMSLHNLINSQKEKPRTVKFQGGPDVVLGIEWLKALADTIVNWTKRTMSFWSRKECISLQVWEWTRNLTWLCKASSVGQGSPIKEVVGLPPCRGREHFINIKEGQGPVNVRPYRYPHLHKNEIKRQVQEMLSAGIIRHSSSAFSSPVILVKKDQPWRMCVDYWALKKDQSVRFLDHEVICTLQQDSSGPKVWRVYTRRGKKGNTQVILLKTQLFPWGANGRSVV</sequence>
<dbReference type="Proteomes" id="UP000236291">
    <property type="component" value="Unassembled WGS sequence"/>
</dbReference>
<dbReference type="PANTHER" id="PTHR15503">
    <property type="entry name" value="LDOC1 RELATED"/>
    <property type="match status" value="1"/>
</dbReference>
<dbReference type="AlphaFoldDB" id="A0A2K3MD83"/>
<dbReference type="InterPro" id="IPR043502">
    <property type="entry name" value="DNA/RNA_pol_sf"/>
</dbReference>
<comment type="caution">
    <text evidence="1">The sequence shown here is derived from an EMBL/GenBank/DDBJ whole genome shotgun (WGS) entry which is preliminary data.</text>
</comment>
<feature type="non-terminal residue" evidence="1">
    <location>
        <position position="226"/>
    </location>
</feature>
<evidence type="ECO:0000313" key="2">
    <source>
        <dbReference type="Proteomes" id="UP000236291"/>
    </source>
</evidence>
<gene>
    <name evidence="1" type="ORF">L195_g044832</name>
</gene>
<evidence type="ECO:0000313" key="1">
    <source>
        <dbReference type="EMBL" id="PNX88719.1"/>
    </source>
</evidence>
<dbReference type="PANTHER" id="PTHR15503:SF22">
    <property type="entry name" value="TRANSPOSON TY3-I GAG POLYPROTEIN"/>
    <property type="match status" value="1"/>
</dbReference>
<accession>A0A2K3MD83</accession>
<protein>
    <submittedName>
        <fullName evidence="1">Retrotransposon-related protein</fullName>
    </submittedName>
</protein>